<gene>
    <name evidence="2" type="ORF">GCM10022233_66970</name>
</gene>
<dbReference type="RefSeq" id="WP_345018550.1">
    <property type="nucleotide sequence ID" value="NZ_BAAAZY010000022.1"/>
</dbReference>
<sequence length="131" mass="14223">MPAPRADGSRSSLDGTFPVPVPDTGLDGRPFLMLGQQTRTDDDDWNEAWARLDGWKRWLSFAGAGHSSFTDVPLLAEPAGIPGPATLPYERSQVLTRAYVTAFFDLHLKGVPQPLLDGPSPAEPEVTVRLP</sequence>
<evidence type="ECO:0008006" key="4">
    <source>
        <dbReference type="Google" id="ProtNLM"/>
    </source>
</evidence>
<evidence type="ECO:0000313" key="2">
    <source>
        <dbReference type="EMBL" id="GAA4078328.1"/>
    </source>
</evidence>
<dbReference type="InterPro" id="IPR029058">
    <property type="entry name" value="AB_hydrolase_fold"/>
</dbReference>
<comment type="caution">
    <text evidence="2">The sequence shown here is derived from an EMBL/GenBank/DDBJ whole genome shotgun (WGS) entry which is preliminary data.</text>
</comment>
<feature type="region of interest" description="Disordered" evidence="1">
    <location>
        <begin position="1"/>
        <end position="29"/>
    </location>
</feature>
<dbReference type="Gene3D" id="3.40.50.1820">
    <property type="entry name" value="alpha/beta hydrolase"/>
    <property type="match status" value="1"/>
</dbReference>
<dbReference type="EMBL" id="BAAAZY010000022">
    <property type="protein sequence ID" value="GAA4078328.1"/>
    <property type="molecule type" value="Genomic_DNA"/>
</dbReference>
<dbReference type="Proteomes" id="UP001499984">
    <property type="component" value="Unassembled WGS sequence"/>
</dbReference>
<keyword evidence="3" id="KW-1185">Reference proteome</keyword>
<proteinExistence type="predicted"/>
<evidence type="ECO:0000256" key="1">
    <source>
        <dbReference type="SAM" id="MobiDB-lite"/>
    </source>
</evidence>
<name>A0ABP7W139_9ACTN</name>
<accession>A0ABP7W139</accession>
<reference evidence="3" key="1">
    <citation type="journal article" date="2019" name="Int. J. Syst. Evol. Microbiol.">
        <title>The Global Catalogue of Microorganisms (GCM) 10K type strain sequencing project: providing services to taxonomists for standard genome sequencing and annotation.</title>
        <authorList>
            <consortium name="The Broad Institute Genomics Platform"/>
            <consortium name="The Broad Institute Genome Sequencing Center for Infectious Disease"/>
            <person name="Wu L."/>
            <person name="Ma J."/>
        </authorList>
    </citation>
    <scope>NUCLEOTIDE SEQUENCE [LARGE SCALE GENOMIC DNA]</scope>
    <source>
        <strain evidence="3">JCM 16925</strain>
    </source>
</reference>
<protein>
    <recommendedName>
        <fullName evidence="4">Alpha/beta hydrolase</fullName>
    </recommendedName>
</protein>
<evidence type="ECO:0000313" key="3">
    <source>
        <dbReference type="Proteomes" id="UP001499984"/>
    </source>
</evidence>
<organism evidence="2 3">
    <name type="scientific">Streptomyces shaanxiensis</name>
    <dbReference type="NCBI Taxonomy" id="653357"/>
    <lineage>
        <taxon>Bacteria</taxon>
        <taxon>Bacillati</taxon>
        <taxon>Actinomycetota</taxon>
        <taxon>Actinomycetes</taxon>
        <taxon>Kitasatosporales</taxon>
        <taxon>Streptomycetaceae</taxon>
        <taxon>Streptomyces</taxon>
    </lineage>
</organism>